<sequence>MHKVQIGAALAERKRHVDLSKDGYIQIPIRVDDVQRWWSGNDFIGLYVEAFYKGENLALHPQQDSKNIMYLELTTVEEWGR</sequence>
<evidence type="ECO:0000313" key="2">
    <source>
        <dbReference type="Proteomes" id="UP000004810"/>
    </source>
</evidence>
<protein>
    <recommendedName>
        <fullName evidence="3">TGF-beta propeptide domain-containing protein</fullName>
    </recommendedName>
</protein>
<dbReference type="AlphaFoldDB" id="J9EVM7"/>
<proteinExistence type="predicted"/>
<accession>J9EVM7</accession>
<organism evidence="1 2">
    <name type="scientific">Wuchereria bancrofti</name>
    <dbReference type="NCBI Taxonomy" id="6293"/>
    <lineage>
        <taxon>Eukaryota</taxon>
        <taxon>Metazoa</taxon>
        <taxon>Ecdysozoa</taxon>
        <taxon>Nematoda</taxon>
        <taxon>Chromadorea</taxon>
        <taxon>Rhabditida</taxon>
        <taxon>Spirurina</taxon>
        <taxon>Spiruromorpha</taxon>
        <taxon>Filarioidea</taxon>
        <taxon>Onchocercidae</taxon>
        <taxon>Wuchereria</taxon>
    </lineage>
</organism>
<evidence type="ECO:0000313" key="1">
    <source>
        <dbReference type="EMBL" id="EJW86631.1"/>
    </source>
</evidence>
<gene>
    <name evidence="1" type="ORF">WUBG_02456</name>
</gene>
<comment type="caution">
    <text evidence="1">The sequence shown here is derived from an EMBL/GenBank/DDBJ whole genome shotgun (WGS) entry which is preliminary data.</text>
</comment>
<reference evidence="2" key="1">
    <citation type="submission" date="2012-08" db="EMBL/GenBank/DDBJ databases">
        <title>The Genome Sequence of Wuchereria bancrofti.</title>
        <authorList>
            <person name="Nutman T.B."/>
            <person name="Fink D.L."/>
            <person name="Russ C."/>
            <person name="Young S."/>
            <person name="Zeng Q."/>
            <person name="Koehrsen M."/>
            <person name="Alvarado L."/>
            <person name="Berlin A."/>
            <person name="Chapman S.B."/>
            <person name="Chen Z."/>
            <person name="Freedman E."/>
            <person name="Gellesch M."/>
            <person name="Goldberg J."/>
            <person name="Griggs A."/>
            <person name="Gujja S."/>
            <person name="Heilman E.R."/>
            <person name="Heiman D."/>
            <person name="Hepburn T."/>
            <person name="Howarth C."/>
            <person name="Jen D."/>
            <person name="Larson L."/>
            <person name="Lewis B."/>
            <person name="Mehta T."/>
            <person name="Park D."/>
            <person name="Pearson M."/>
            <person name="Roberts A."/>
            <person name="Saif S."/>
            <person name="Shea T."/>
            <person name="Shenoy N."/>
            <person name="Sisk P."/>
            <person name="Stolte C."/>
            <person name="Sykes S."/>
            <person name="Walk T."/>
            <person name="White J."/>
            <person name="Yandava C."/>
            <person name="Haas B."/>
            <person name="Henn M.R."/>
            <person name="Nusbaum C."/>
            <person name="Birren B."/>
        </authorList>
    </citation>
    <scope>NUCLEOTIDE SEQUENCE [LARGE SCALE GENOMIC DNA]</scope>
    <source>
        <strain evidence="2">NA</strain>
    </source>
</reference>
<evidence type="ECO:0008006" key="3">
    <source>
        <dbReference type="Google" id="ProtNLM"/>
    </source>
</evidence>
<dbReference type="Proteomes" id="UP000004810">
    <property type="component" value="Unassembled WGS sequence"/>
</dbReference>
<name>J9EVM7_WUCBA</name>
<dbReference type="EMBL" id="ADBV01000656">
    <property type="protein sequence ID" value="EJW86631.1"/>
    <property type="molecule type" value="Genomic_DNA"/>
</dbReference>
<feature type="non-terminal residue" evidence="1">
    <location>
        <position position="81"/>
    </location>
</feature>